<organism evidence="1 2">
    <name type="scientific">Arctium lappa</name>
    <name type="common">Greater burdock</name>
    <name type="synonym">Lappa major</name>
    <dbReference type="NCBI Taxonomy" id="4217"/>
    <lineage>
        <taxon>Eukaryota</taxon>
        <taxon>Viridiplantae</taxon>
        <taxon>Streptophyta</taxon>
        <taxon>Embryophyta</taxon>
        <taxon>Tracheophyta</taxon>
        <taxon>Spermatophyta</taxon>
        <taxon>Magnoliopsida</taxon>
        <taxon>eudicotyledons</taxon>
        <taxon>Gunneridae</taxon>
        <taxon>Pentapetalae</taxon>
        <taxon>asterids</taxon>
        <taxon>campanulids</taxon>
        <taxon>Asterales</taxon>
        <taxon>Asteraceae</taxon>
        <taxon>Carduoideae</taxon>
        <taxon>Cardueae</taxon>
        <taxon>Arctiinae</taxon>
        <taxon>Arctium</taxon>
    </lineage>
</organism>
<sequence>MIVYQGDAFASKGIQVTKNQLDQSLKNSMGRALFREPIPRGSYGGFLGLFSPVSAFNSSNNTVVAVEFDSFMNTWDPSDNHVGINVNSIISVANVSWNTSLKDGRMANAWVNYNSSTYNLSVFLSYEEQPVFVGNSSLCLEKTRVKKNIWFVTGLAAGSGALSLVVGLFWFFCWKKQYIFRKREDLATEYDFEKSIGPKQYSFRELSKATEGFSEERKLGEGPLPSLPAKEPIPIYYAPPMSMCRFTYTSSAGLSDTGVKGSTSSCGSYSSAGSLKGLLEARNGGLMDTTSSIRLAMFQLGVFILLPCLMATSYDNPTRWDLGKEKDLKSSPPLRLLTPNSHHVILDNGFVKLKLSTPEGMIVSIHYNGTPNLLESTLKESQRGYWDLVWSRWHDRHSVFDVIHGTSFDLISKDENHIEVSFLKTWKYDKDDDPPINVDKRYVMLRGSSGFYSYAIYKHLEEWPDINIEQTRLTFKLHKTLFNYMAISDDRQRIMPTGTERAKGRKLDYPEAVRLPNNLPNPLLRGEVDDKYQYSANVKDSHIHGWISGERRIGFWLIMPSSEFRSGGPLKQELTSHVGPTTLSTFFSCHYTGSTLAIKLKYGEYWKKVYGPVFVYLNSGSVSDDYRSLWDEAKKQASIERRTWPYDFPRSQDYPHAYQRGTVIGRMLVQDRYVNKEALIVGNGAYVGLAPEGEAGSWQNNSKGYQFWNQSDDGGYFVIRGIRSGSYNLYYWVPGFIGDSKYSYTIYISEGDFITLGDVVYEAPRNGPTLWEIGIPDRTAAEFYVPDPYPNLVNRLFINHTNDKFRQYGLWDRYADLYPENDLVYNVDASDYRKDWFFAHVNRKLEDGSYVTTTWRIVFNLTDVFNGSYTLWLALATANGASIKVNINEQPNPRWLSFRTGLIGRDNSIARHGIHGLYRLCSFNVPSFLLRKGPNVISLHQETGGGKFYGVMYDYIRLEGPPEIDLIYNLQT</sequence>
<evidence type="ECO:0000313" key="1">
    <source>
        <dbReference type="EMBL" id="KAI3747552.1"/>
    </source>
</evidence>
<evidence type="ECO:0000313" key="2">
    <source>
        <dbReference type="Proteomes" id="UP001055879"/>
    </source>
</evidence>
<reference evidence="1 2" key="2">
    <citation type="journal article" date="2022" name="Mol. Ecol. Resour.">
        <title>The genomes of chicory, endive, great burdock and yacon provide insights into Asteraceae paleo-polyploidization history and plant inulin production.</title>
        <authorList>
            <person name="Fan W."/>
            <person name="Wang S."/>
            <person name="Wang H."/>
            <person name="Wang A."/>
            <person name="Jiang F."/>
            <person name="Liu H."/>
            <person name="Zhao H."/>
            <person name="Xu D."/>
            <person name="Zhang Y."/>
        </authorList>
    </citation>
    <scope>NUCLEOTIDE SEQUENCE [LARGE SCALE GENOMIC DNA]</scope>
    <source>
        <strain evidence="2">cv. Niubang</strain>
    </source>
</reference>
<dbReference type="Proteomes" id="UP001055879">
    <property type="component" value="Linkage Group LG03"/>
</dbReference>
<dbReference type="EMBL" id="CM042049">
    <property type="protein sequence ID" value="KAI3747552.1"/>
    <property type="molecule type" value="Genomic_DNA"/>
</dbReference>
<keyword evidence="2" id="KW-1185">Reference proteome</keyword>
<name>A0ACB9DMM1_ARCLA</name>
<reference evidence="2" key="1">
    <citation type="journal article" date="2022" name="Mol. Ecol. Resour.">
        <title>The genomes of chicory, endive, great burdock and yacon provide insights into Asteraceae palaeo-polyploidization history and plant inulin production.</title>
        <authorList>
            <person name="Fan W."/>
            <person name="Wang S."/>
            <person name="Wang H."/>
            <person name="Wang A."/>
            <person name="Jiang F."/>
            <person name="Liu H."/>
            <person name="Zhao H."/>
            <person name="Xu D."/>
            <person name="Zhang Y."/>
        </authorList>
    </citation>
    <scope>NUCLEOTIDE SEQUENCE [LARGE SCALE GENOMIC DNA]</scope>
    <source>
        <strain evidence="2">cv. Niubang</strain>
    </source>
</reference>
<proteinExistence type="predicted"/>
<gene>
    <name evidence="1" type="ORF">L6452_10038</name>
</gene>
<accession>A0ACB9DMM1</accession>
<protein>
    <submittedName>
        <fullName evidence="1">Uncharacterized protein</fullName>
    </submittedName>
</protein>
<comment type="caution">
    <text evidence="1">The sequence shown here is derived from an EMBL/GenBank/DDBJ whole genome shotgun (WGS) entry which is preliminary data.</text>
</comment>